<dbReference type="GO" id="GO:0016829">
    <property type="term" value="F:lyase activity"/>
    <property type="evidence" value="ECO:0007669"/>
    <property type="project" value="UniProtKB-KW"/>
</dbReference>
<keyword evidence="4" id="KW-0460">Magnesium</keyword>
<evidence type="ECO:0000313" key="6">
    <source>
        <dbReference type="EMBL" id="MFC3051915.1"/>
    </source>
</evidence>
<dbReference type="EMBL" id="JBHRSL010000006">
    <property type="protein sequence ID" value="MFC3051915.1"/>
    <property type="molecule type" value="Genomic_DNA"/>
</dbReference>
<feature type="domain" description="HpcH/HpaI aldolase/citrate lyase" evidence="5">
    <location>
        <begin position="2"/>
        <end position="225"/>
    </location>
</feature>
<dbReference type="Pfam" id="PF03328">
    <property type="entry name" value="HpcH_HpaI"/>
    <property type="match status" value="1"/>
</dbReference>
<dbReference type="PANTHER" id="PTHR32308">
    <property type="entry name" value="LYASE BETA SUBUNIT, PUTATIVE (AFU_ORTHOLOGUE AFUA_4G13030)-RELATED"/>
    <property type="match status" value="1"/>
</dbReference>
<evidence type="ECO:0000313" key="7">
    <source>
        <dbReference type="Proteomes" id="UP001595444"/>
    </source>
</evidence>
<dbReference type="SUPFAM" id="SSF51621">
    <property type="entry name" value="Phosphoenolpyruvate/pyruvate domain"/>
    <property type="match status" value="1"/>
</dbReference>
<keyword evidence="7" id="KW-1185">Reference proteome</keyword>
<comment type="similarity">
    <text evidence="2">Belongs to the HpcH/HpaI aldolase family.</text>
</comment>
<evidence type="ECO:0000256" key="2">
    <source>
        <dbReference type="ARBA" id="ARBA00005568"/>
    </source>
</evidence>
<sequence>MRSFLFVPGDSPYKFEKAKQGTADALILDLEDSVADTHKNTARTETLKMLQQPSRLQKLYVRINGFDSPYAAYDLASIMPGRPDGIVLPKCAGPEDINRLGYMLDALEAAHTIEADTTRIVAIVTETAQSLFTLGTYTPAHKRLWGIMWGAEDLACSLGAQTNTEKGILLEPYRLARTLCLIAASAAGVVAIDAVSTDIHNLDAISEEVRQARRDGFGAKAVIHPKHVDIVNTGFQPSTAEIEWAERIIEAFDNHSNEGVLTLDGKMLDKPHLIGARQILASNR</sequence>
<protein>
    <submittedName>
        <fullName evidence="6">HpcH/HpaI aldolase/citrate lyase family protein</fullName>
    </submittedName>
</protein>
<name>A0ABV7D5C0_9PROT</name>
<dbReference type="Gene3D" id="3.20.20.60">
    <property type="entry name" value="Phosphoenolpyruvate-binding domains"/>
    <property type="match status" value="1"/>
</dbReference>
<keyword evidence="6" id="KW-0456">Lyase</keyword>
<accession>A0ABV7D5C0</accession>
<dbReference type="InterPro" id="IPR011206">
    <property type="entry name" value="Citrate_lyase_beta/mcl1/mcl2"/>
</dbReference>
<dbReference type="InterPro" id="IPR040442">
    <property type="entry name" value="Pyrv_kinase-like_dom_sf"/>
</dbReference>
<dbReference type="RefSeq" id="WP_194215788.1">
    <property type="nucleotide sequence ID" value="NZ_CP061205.1"/>
</dbReference>
<dbReference type="InterPro" id="IPR015813">
    <property type="entry name" value="Pyrv/PenolPyrv_kinase-like_dom"/>
</dbReference>
<dbReference type="Proteomes" id="UP001595444">
    <property type="component" value="Unassembled WGS sequence"/>
</dbReference>
<evidence type="ECO:0000259" key="5">
    <source>
        <dbReference type="Pfam" id="PF03328"/>
    </source>
</evidence>
<evidence type="ECO:0000256" key="1">
    <source>
        <dbReference type="ARBA" id="ARBA00001946"/>
    </source>
</evidence>
<reference evidence="7" key="1">
    <citation type="journal article" date="2019" name="Int. J. Syst. Evol. Microbiol.">
        <title>The Global Catalogue of Microorganisms (GCM) 10K type strain sequencing project: providing services to taxonomists for standard genome sequencing and annotation.</title>
        <authorList>
            <consortium name="The Broad Institute Genomics Platform"/>
            <consortium name="The Broad Institute Genome Sequencing Center for Infectious Disease"/>
            <person name="Wu L."/>
            <person name="Ma J."/>
        </authorList>
    </citation>
    <scope>NUCLEOTIDE SEQUENCE [LARGE SCALE GENOMIC DNA]</scope>
    <source>
        <strain evidence="7">KCTC 62164</strain>
    </source>
</reference>
<evidence type="ECO:0000256" key="4">
    <source>
        <dbReference type="ARBA" id="ARBA00022842"/>
    </source>
</evidence>
<dbReference type="PIRSF" id="PIRSF015582">
    <property type="entry name" value="Cit_lyase_B"/>
    <property type="match status" value="1"/>
</dbReference>
<comment type="cofactor">
    <cofactor evidence="1">
        <name>Mg(2+)</name>
        <dbReference type="ChEBI" id="CHEBI:18420"/>
    </cofactor>
</comment>
<dbReference type="InterPro" id="IPR005000">
    <property type="entry name" value="Aldolase/citrate-lyase_domain"/>
</dbReference>
<evidence type="ECO:0000256" key="3">
    <source>
        <dbReference type="ARBA" id="ARBA00022723"/>
    </source>
</evidence>
<gene>
    <name evidence="6" type="ORF">ACFOKA_08360</name>
</gene>
<comment type="caution">
    <text evidence="6">The sequence shown here is derived from an EMBL/GenBank/DDBJ whole genome shotgun (WGS) entry which is preliminary data.</text>
</comment>
<organism evidence="6 7">
    <name type="scientific">Kordiimonas pumila</name>
    <dbReference type="NCBI Taxonomy" id="2161677"/>
    <lineage>
        <taxon>Bacteria</taxon>
        <taxon>Pseudomonadati</taxon>
        <taxon>Pseudomonadota</taxon>
        <taxon>Alphaproteobacteria</taxon>
        <taxon>Kordiimonadales</taxon>
        <taxon>Kordiimonadaceae</taxon>
        <taxon>Kordiimonas</taxon>
    </lineage>
</organism>
<keyword evidence="3" id="KW-0479">Metal-binding</keyword>
<dbReference type="PANTHER" id="PTHR32308:SF0">
    <property type="entry name" value="HPCH_HPAI ALDOLASE_CITRATE LYASE DOMAIN-CONTAINING PROTEIN"/>
    <property type="match status" value="1"/>
</dbReference>
<proteinExistence type="inferred from homology"/>